<dbReference type="InterPro" id="IPR011037">
    <property type="entry name" value="Pyrv_Knase-like_insert_dom_sf"/>
</dbReference>
<sequence>MPDLDAAAGPTAVPAAGTAAVASGLPSAGLPSAGLPPAGTIGEAVAEPGVEPGVAFTGPAVVVAVCRDGEHRFSKAVADEITLLAGLGVEGDAHLGRTVQHRSRVAADPTQPNLRQVHLLHAELFDELRTKGFDVAAGQLGENVTTRGIDLHGLPRGTVLRLGPDAVVEITGLRNPCLQIEQFRSGLLKEVVGRADDGAVIRRGGIMGVVRSGGRIRPGDPIVVDLPPEPHEPLDRV</sequence>
<evidence type="ECO:0000313" key="2">
    <source>
        <dbReference type="EMBL" id="GIJ06026.1"/>
    </source>
</evidence>
<dbReference type="AlphaFoldDB" id="A0A8J4DLI2"/>
<protein>
    <submittedName>
        <fullName evidence="2">MOSC domain-containing protein</fullName>
    </submittedName>
</protein>
<evidence type="ECO:0000313" key="3">
    <source>
        <dbReference type="Proteomes" id="UP000652013"/>
    </source>
</evidence>
<dbReference type="PANTHER" id="PTHR36930">
    <property type="entry name" value="METAL-SULFUR CLUSTER BIOSYNTHESIS PROTEINS YUAD-RELATED"/>
    <property type="match status" value="1"/>
</dbReference>
<dbReference type="SUPFAM" id="SSF50800">
    <property type="entry name" value="PK beta-barrel domain-like"/>
    <property type="match status" value="1"/>
</dbReference>
<organism evidence="2 3">
    <name type="scientific">Spirilliplanes yamanashiensis</name>
    <dbReference type="NCBI Taxonomy" id="42233"/>
    <lineage>
        <taxon>Bacteria</taxon>
        <taxon>Bacillati</taxon>
        <taxon>Actinomycetota</taxon>
        <taxon>Actinomycetes</taxon>
        <taxon>Micromonosporales</taxon>
        <taxon>Micromonosporaceae</taxon>
        <taxon>Spirilliplanes</taxon>
    </lineage>
</organism>
<proteinExistence type="predicted"/>
<dbReference type="InterPro" id="IPR052716">
    <property type="entry name" value="MOSC_domain"/>
</dbReference>
<dbReference type="GO" id="GO:0030151">
    <property type="term" value="F:molybdenum ion binding"/>
    <property type="evidence" value="ECO:0007669"/>
    <property type="project" value="InterPro"/>
</dbReference>
<dbReference type="EMBL" id="BOOY01000037">
    <property type="protein sequence ID" value="GIJ06026.1"/>
    <property type="molecule type" value="Genomic_DNA"/>
</dbReference>
<dbReference type="PROSITE" id="PS51340">
    <property type="entry name" value="MOSC"/>
    <property type="match status" value="1"/>
</dbReference>
<dbReference type="GO" id="GO:0030170">
    <property type="term" value="F:pyridoxal phosphate binding"/>
    <property type="evidence" value="ECO:0007669"/>
    <property type="project" value="InterPro"/>
</dbReference>
<dbReference type="Proteomes" id="UP000652013">
    <property type="component" value="Unassembled WGS sequence"/>
</dbReference>
<dbReference type="Pfam" id="PF03473">
    <property type="entry name" value="MOSC"/>
    <property type="match status" value="1"/>
</dbReference>
<dbReference type="PANTHER" id="PTHR36930:SF1">
    <property type="entry name" value="MOSC DOMAIN-CONTAINING PROTEIN"/>
    <property type="match status" value="1"/>
</dbReference>
<keyword evidence="3" id="KW-1185">Reference proteome</keyword>
<dbReference type="RefSeq" id="WP_239107881.1">
    <property type="nucleotide sequence ID" value="NZ_BAAAGJ010000014.1"/>
</dbReference>
<accession>A0A8J4DLI2</accession>
<evidence type="ECO:0000259" key="1">
    <source>
        <dbReference type="PROSITE" id="PS51340"/>
    </source>
</evidence>
<comment type="caution">
    <text evidence="2">The sequence shown here is derived from an EMBL/GenBank/DDBJ whole genome shotgun (WGS) entry which is preliminary data.</text>
</comment>
<dbReference type="GO" id="GO:0003824">
    <property type="term" value="F:catalytic activity"/>
    <property type="evidence" value="ECO:0007669"/>
    <property type="project" value="InterPro"/>
</dbReference>
<feature type="domain" description="MOSC" evidence="1">
    <location>
        <begin position="76"/>
        <end position="225"/>
    </location>
</feature>
<name>A0A8J4DLI2_9ACTN</name>
<gene>
    <name evidence="2" type="ORF">Sya03_53780</name>
</gene>
<reference evidence="2" key="1">
    <citation type="submission" date="2021-01" db="EMBL/GenBank/DDBJ databases">
        <title>Whole genome shotgun sequence of Spirilliplanes yamanashiensis NBRC 15828.</title>
        <authorList>
            <person name="Komaki H."/>
            <person name="Tamura T."/>
        </authorList>
    </citation>
    <scope>NUCLEOTIDE SEQUENCE</scope>
    <source>
        <strain evidence="2">NBRC 15828</strain>
    </source>
</reference>
<dbReference type="InterPro" id="IPR005302">
    <property type="entry name" value="MoCF_Sase_C"/>
</dbReference>
<dbReference type="Gene3D" id="2.40.33.20">
    <property type="entry name" value="PK beta-barrel domain-like"/>
    <property type="match status" value="1"/>
</dbReference>